<dbReference type="Proteomes" id="UP000322110">
    <property type="component" value="Unassembled WGS sequence"/>
</dbReference>
<evidence type="ECO:0000313" key="5">
    <source>
        <dbReference type="Proteomes" id="UP000322110"/>
    </source>
</evidence>
<keyword evidence="3" id="KW-0812">Transmembrane</keyword>
<feature type="coiled-coil region" evidence="1">
    <location>
        <begin position="42"/>
        <end position="69"/>
    </location>
</feature>
<feature type="region of interest" description="Disordered" evidence="2">
    <location>
        <begin position="79"/>
        <end position="135"/>
    </location>
</feature>
<keyword evidence="3" id="KW-1133">Transmembrane helix</keyword>
<name>A0A5B2TKT7_9PROT</name>
<feature type="transmembrane region" description="Helical" evidence="3">
    <location>
        <begin position="20"/>
        <end position="43"/>
    </location>
</feature>
<gene>
    <name evidence="4" type="ORF">F0Q34_03700</name>
</gene>
<dbReference type="RefSeq" id="WP_149810758.1">
    <property type="nucleotide sequence ID" value="NZ_VUKA01000001.1"/>
</dbReference>
<proteinExistence type="predicted"/>
<sequence>MEDVRQLVSSLAIPGMPEWTGLLLLLLGLLCAAAFLLMPFSVFGVKARLEALEVQLDEIQAEIRELAFSLQDPGAARRAATTGEGWVEPPSFNGKAPPEQAPRVVPPVLPPPAYPDRAPLRNSRAEPRLDWPRQR</sequence>
<evidence type="ECO:0000256" key="1">
    <source>
        <dbReference type="SAM" id="Coils"/>
    </source>
</evidence>
<organism evidence="4 5">
    <name type="scientific">Teichococcus oryzae</name>
    <dbReference type="NCBI Taxonomy" id="1608942"/>
    <lineage>
        <taxon>Bacteria</taxon>
        <taxon>Pseudomonadati</taxon>
        <taxon>Pseudomonadota</taxon>
        <taxon>Alphaproteobacteria</taxon>
        <taxon>Acetobacterales</taxon>
        <taxon>Roseomonadaceae</taxon>
        <taxon>Roseomonas</taxon>
    </lineage>
</organism>
<dbReference type="EMBL" id="VUKA01000001">
    <property type="protein sequence ID" value="KAA2214803.1"/>
    <property type="molecule type" value="Genomic_DNA"/>
</dbReference>
<feature type="compositionally biased region" description="Basic and acidic residues" evidence="2">
    <location>
        <begin position="123"/>
        <end position="135"/>
    </location>
</feature>
<reference evidence="4 5" key="1">
    <citation type="journal article" date="2015" name="Int. J. Syst. Evol. Microbiol.">
        <title>Roseomonas oryzae sp. nov., isolated from paddy rhizosphere soil.</title>
        <authorList>
            <person name="Ramaprasad E.V."/>
            <person name="Sasikala Ch."/>
            <person name="Ramana Ch.V."/>
        </authorList>
    </citation>
    <scope>NUCLEOTIDE SEQUENCE [LARGE SCALE GENOMIC DNA]</scope>
    <source>
        <strain evidence="4 5">KCTC 42542</strain>
    </source>
</reference>
<feature type="compositionally biased region" description="Pro residues" evidence="2">
    <location>
        <begin position="104"/>
        <end position="114"/>
    </location>
</feature>
<keyword evidence="3" id="KW-0472">Membrane</keyword>
<dbReference type="OrthoDB" id="7266924at2"/>
<evidence type="ECO:0000313" key="4">
    <source>
        <dbReference type="EMBL" id="KAA2214803.1"/>
    </source>
</evidence>
<evidence type="ECO:0000256" key="3">
    <source>
        <dbReference type="SAM" id="Phobius"/>
    </source>
</evidence>
<dbReference type="AlphaFoldDB" id="A0A5B2TKT7"/>
<evidence type="ECO:0000256" key="2">
    <source>
        <dbReference type="SAM" id="MobiDB-lite"/>
    </source>
</evidence>
<keyword evidence="5" id="KW-1185">Reference proteome</keyword>
<keyword evidence="1" id="KW-0175">Coiled coil</keyword>
<comment type="caution">
    <text evidence="4">The sequence shown here is derived from an EMBL/GenBank/DDBJ whole genome shotgun (WGS) entry which is preliminary data.</text>
</comment>
<protein>
    <submittedName>
        <fullName evidence="4">Uncharacterized protein</fullName>
    </submittedName>
</protein>
<accession>A0A5B2TKT7</accession>